<comment type="caution">
    <text evidence="1">The sequence shown here is derived from an EMBL/GenBank/DDBJ whole genome shotgun (WGS) entry which is preliminary data.</text>
</comment>
<reference evidence="2 4" key="2">
    <citation type="submission" date="2023-07" db="EMBL/GenBank/DDBJ databases">
        <title>Genomic Encyclopedia of Type Strains, Phase IV (KMG-IV): sequencing the most valuable type-strain genomes for metagenomic binning, comparative biology and taxonomic classification.</title>
        <authorList>
            <person name="Goeker M."/>
        </authorList>
    </citation>
    <scope>NUCLEOTIDE SEQUENCE [LARGE SCALE GENOMIC DNA]</scope>
    <source>
        <strain evidence="2 4">DSM 338</strain>
    </source>
</reference>
<dbReference type="RefSeq" id="WP_281806842.1">
    <property type="nucleotide sequence ID" value="NZ_BSDO01000002.1"/>
</dbReference>
<organism evidence="1 3">
    <name type="scientific">Xanthobacter flavus</name>
    <dbReference type="NCBI Taxonomy" id="281"/>
    <lineage>
        <taxon>Bacteria</taxon>
        <taxon>Pseudomonadati</taxon>
        <taxon>Pseudomonadota</taxon>
        <taxon>Alphaproteobacteria</taxon>
        <taxon>Hyphomicrobiales</taxon>
        <taxon>Xanthobacteraceae</taxon>
        <taxon>Xanthobacter</taxon>
    </lineage>
</organism>
<sequence length="157" mass="17618">MYKPFVNDLKETPFACVSYTIKVPAGVHIDDLSNPSWWTHIRALLKPGDLVNIFALDQSLDVELRVLAVDVAGPKLRVLRAYADPVAMERLVEQREASAEERAQRPAFFAKWQGPTAKWCVIRTETLEVVAREMATREDAVAEVERLLAEQAMAVVA</sequence>
<proteinExistence type="predicted"/>
<dbReference type="EMBL" id="BSDO01000002">
    <property type="protein sequence ID" value="GLI21899.1"/>
    <property type="molecule type" value="Genomic_DNA"/>
</dbReference>
<evidence type="ECO:0000313" key="4">
    <source>
        <dbReference type="Proteomes" id="UP001245370"/>
    </source>
</evidence>
<accession>A0A9W6FIR1</accession>
<dbReference type="GeneID" id="95762364"/>
<protein>
    <submittedName>
        <fullName evidence="1">Uncharacterized protein</fullName>
    </submittedName>
</protein>
<reference evidence="1" key="1">
    <citation type="submission" date="2022-12" db="EMBL/GenBank/DDBJ databases">
        <title>Reference genome sequencing for broad-spectrum identification of bacterial and archaeal isolates by mass spectrometry.</title>
        <authorList>
            <person name="Sekiguchi Y."/>
            <person name="Tourlousse D.M."/>
        </authorList>
    </citation>
    <scope>NUCLEOTIDE SEQUENCE</scope>
    <source>
        <strain evidence="1">301</strain>
    </source>
</reference>
<gene>
    <name evidence="2" type="ORF">GGQ86_000799</name>
    <name evidence="1" type="ORF">XFLAVUS301_15730</name>
</gene>
<dbReference type="Proteomes" id="UP001245370">
    <property type="component" value="Unassembled WGS sequence"/>
</dbReference>
<evidence type="ECO:0000313" key="3">
    <source>
        <dbReference type="Proteomes" id="UP001144397"/>
    </source>
</evidence>
<dbReference type="EMBL" id="JAVDPY010000001">
    <property type="protein sequence ID" value="MDR6332352.1"/>
    <property type="molecule type" value="Genomic_DNA"/>
</dbReference>
<dbReference type="Proteomes" id="UP001144397">
    <property type="component" value="Unassembled WGS sequence"/>
</dbReference>
<dbReference type="AlphaFoldDB" id="A0A9W6FIR1"/>
<keyword evidence="4" id="KW-1185">Reference proteome</keyword>
<evidence type="ECO:0000313" key="2">
    <source>
        <dbReference type="EMBL" id="MDR6332352.1"/>
    </source>
</evidence>
<name>A0A9W6FIR1_XANFL</name>
<evidence type="ECO:0000313" key="1">
    <source>
        <dbReference type="EMBL" id="GLI21899.1"/>
    </source>
</evidence>